<name>A0A5A7R370_STRAF</name>
<evidence type="ECO:0000313" key="3">
    <source>
        <dbReference type="Proteomes" id="UP000325081"/>
    </source>
</evidence>
<keyword evidence="2" id="KW-0648">Protein biosynthesis</keyword>
<dbReference type="Proteomes" id="UP000325081">
    <property type="component" value="Unassembled WGS sequence"/>
</dbReference>
<feature type="region of interest" description="Disordered" evidence="1">
    <location>
        <begin position="199"/>
        <end position="219"/>
    </location>
</feature>
<dbReference type="AlphaFoldDB" id="A0A5A7R370"/>
<reference evidence="3" key="1">
    <citation type="journal article" date="2019" name="Curr. Biol.">
        <title>Genome Sequence of Striga asiatica Provides Insight into the Evolution of Plant Parasitism.</title>
        <authorList>
            <person name="Yoshida S."/>
            <person name="Kim S."/>
            <person name="Wafula E.K."/>
            <person name="Tanskanen J."/>
            <person name="Kim Y.M."/>
            <person name="Honaas L."/>
            <person name="Yang Z."/>
            <person name="Spallek T."/>
            <person name="Conn C.E."/>
            <person name="Ichihashi Y."/>
            <person name="Cheong K."/>
            <person name="Cui S."/>
            <person name="Der J.P."/>
            <person name="Gundlach H."/>
            <person name="Jiao Y."/>
            <person name="Hori C."/>
            <person name="Ishida J.K."/>
            <person name="Kasahara H."/>
            <person name="Kiba T."/>
            <person name="Kim M.S."/>
            <person name="Koo N."/>
            <person name="Laohavisit A."/>
            <person name="Lee Y.H."/>
            <person name="Lumba S."/>
            <person name="McCourt P."/>
            <person name="Mortimer J.C."/>
            <person name="Mutuku J.M."/>
            <person name="Nomura T."/>
            <person name="Sasaki-Sekimoto Y."/>
            <person name="Seto Y."/>
            <person name="Wang Y."/>
            <person name="Wakatake T."/>
            <person name="Sakakibara H."/>
            <person name="Demura T."/>
            <person name="Yamaguchi S."/>
            <person name="Yoneyama K."/>
            <person name="Manabe R.I."/>
            <person name="Nelson D.C."/>
            <person name="Schulman A.H."/>
            <person name="Timko M.P."/>
            <person name="dePamphilis C.W."/>
            <person name="Choi D."/>
            <person name="Shirasu K."/>
        </authorList>
    </citation>
    <scope>NUCLEOTIDE SEQUENCE [LARGE SCALE GENOMIC DNA]</scope>
    <source>
        <strain evidence="3">cv. UVA1</strain>
    </source>
</reference>
<evidence type="ECO:0000313" key="2">
    <source>
        <dbReference type="EMBL" id="GER50751.1"/>
    </source>
</evidence>
<dbReference type="GO" id="GO:0003746">
    <property type="term" value="F:translation elongation factor activity"/>
    <property type="evidence" value="ECO:0007669"/>
    <property type="project" value="UniProtKB-KW"/>
</dbReference>
<comment type="caution">
    <text evidence="2">The sequence shown here is derived from an EMBL/GenBank/DDBJ whole genome shotgun (WGS) entry which is preliminary data.</text>
</comment>
<organism evidence="2 3">
    <name type="scientific">Striga asiatica</name>
    <name type="common">Asiatic witchweed</name>
    <name type="synonym">Buchnera asiatica</name>
    <dbReference type="NCBI Taxonomy" id="4170"/>
    <lineage>
        <taxon>Eukaryota</taxon>
        <taxon>Viridiplantae</taxon>
        <taxon>Streptophyta</taxon>
        <taxon>Embryophyta</taxon>
        <taxon>Tracheophyta</taxon>
        <taxon>Spermatophyta</taxon>
        <taxon>Magnoliopsida</taxon>
        <taxon>eudicotyledons</taxon>
        <taxon>Gunneridae</taxon>
        <taxon>Pentapetalae</taxon>
        <taxon>asterids</taxon>
        <taxon>lamiids</taxon>
        <taxon>Lamiales</taxon>
        <taxon>Orobanchaceae</taxon>
        <taxon>Buchnereae</taxon>
        <taxon>Striga</taxon>
    </lineage>
</organism>
<keyword evidence="3" id="KW-1185">Reference proteome</keyword>
<accession>A0A5A7R370</accession>
<proteinExistence type="predicted"/>
<gene>
    <name evidence="2" type="ORF">STAS_28075</name>
</gene>
<evidence type="ECO:0000256" key="1">
    <source>
        <dbReference type="SAM" id="MobiDB-lite"/>
    </source>
</evidence>
<sequence length="278" mass="31504">MTNENQNLEPHDPIDYVDIVKPSTEWTNMRDALALLMFNEWDVMESTASGGRNSQANGQRRVWTRDEESALIQAQPHISSKITVWKKNYGLILGMLGTSGFEWCEMENMIVVKEDVVWQSNIKANPRVKGMHYKSWPFYGDWVKIFGKDRATGEGAQGFTDVVNGVLHETNVHAPSPIPTQDSFPEHCDDLENNMDSFSAQAGESSASGKSKRDGKRKRNVEVKDKIIGLISSVCEETNKHLTELSGHVLQTKLMQKSNELSFMRHLKKFQTEQQMKG</sequence>
<dbReference type="PANTHER" id="PTHR46250">
    <property type="entry name" value="MYB/SANT-LIKE DNA-BINDING DOMAIN PROTEIN-RELATED"/>
    <property type="match status" value="1"/>
</dbReference>
<protein>
    <submittedName>
        <fullName evidence="2">Elongation factor G</fullName>
    </submittedName>
</protein>
<keyword evidence="2" id="KW-0251">Elongation factor</keyword>
<dbReference type="EMBL" id="BKCP01009403">
    <property type="protein sequence ID" value="GER50751.1"/>
    <property type="molecule type" value="Genomic_DNA"/>
</dbReference>
<dbReference type="OrthoDB" id="1746344at2759"/>
<dbReference type="PANTHER" id="PTHR46250:SF15">
    <property type="entry name" value="OS01G0523800 PROTEIN"/>
    <property type="match status" value="1"/>
</dbReference>